<protein>
    <submittedName>
        <fullName evidence="2">SDR family oxidoreductase</fullName>
    </submittedName>
</protein>
<feature type="domain" description="NAD(P)-binding" evidence="1">
    <location>
        <begin position="8"/>
        <end position="191"/>
    </location>
</feature>
<evidence type="ECO:0000313" key="3">
    <source>
        <dbReference type="Proteomes" id="UP000618733"/>
    </source>
</evidence>
<proteinExistence type="predicted"/>
<dbReference type="InterPro" id="IPR036291">
    <property type="entry name" value="NAD(P)-bd_dom_sf"/>
</dbReference>
<dbReference type="RefSeq" id="WP_200130849.1">
    <property type="nucleotide sequence ID" value="NZ_JAEHOI010000001.1"/>
</dbReference>
<name>A0A934QCN8_9MICO</name>
<dbReference type="Proteomes" id="UP000618733">
    <property type="component" value="Unassembled WGS sequence"/>
</dbReference>
<dbReference type="EMBL" id="JAEHOI010000001">
    <property type="protein sequence ID" value="MBK0420637.1"/>
    <property type="molecule type" value="Genomic_DNA"/>
</dbReference>
<gene>
    <name evidence="2" type="ORF">JD292_00900</name>
</gene>
<comment type="caution">
    <text evidence="2">The sequence shown here is derived from an EMBL/GenBank/DDBJ whole genome shotgun (WGS) entry which is preliminary data.</text>
</comment>
<dbReference type="SUPFAM" id="SSF51735">
    <property type="entry name" value="NAD(P)-binding Rossmann-fold domains"/>
    <property type="match status" value="1"/>
</dbReference>
<organism evidence="2 3">
    <name type="scientific">Leucobacter edaphi</name>
    <dbReference type="NCBI Taxonomy" id="2796472"/>
    <lineage>
        <taxon>Bacteria</taxon>
        <taxon>Bacillati</taxon>
        <taxon>Actinomycetota</taxon>
        <taxon>Actinomycetes</taxon>
        <taxon>Micrococcales</taxon>
        <taxon>Microbacteriaceae</taxon>
        <taxon>Leucobacter</taxon>
    </lineage>
</organism>
<dbReference type="PANTHER" id="PTHR15020:SF50">
    <property type="entry name" value="UPF0659 PROTEIN YMR090W"/>
    <property type="match status" value="1"/>
</dbReference>
<dbReference type="Pfam" id="PF13460">
    <property type="entry name" value="NAD_binding_10"/>
    <property type="match status" value="1"/>
</dbReference>
<evidence type="ECO:0000313" key="2">
    <source>
        <dbReference type="EMBL" id="MBK0420637.1"/>
    </source>
</evidence>
<keyword evidence="3" id="KW-1185">Reference proteome</keyword>
<sequence length="222" mass="22686">MTRTLIFGGHGKIALLATPLLVEAGGTVTSVIRNPEHIPAVESAGGTPLVADVEQLGTAELAALIADHDAVVWSAGAGGGNPARTRAVDHDAAVRSMEAAAQAGVQRYVMVSYFNSSLAHGISPDHSFHAYAEAKAQADEVLRASSLDWTVLGPSTLTLDPPSGLIDTAAESSEHVSRGNVALVIAAVLADESTIHRTIRFNDGNTPVVAAIADAGAADGAR</sequence>
<dbReference type="Gene3D" id="3.40.50.720">
    <property type="entry name" value="NAD(P)-binding Rossmann-like Domain"/>
    <property type="match status" value="1"/>
</dbReference>
<dbReference type="PANTHER" id="PTHR15020">
    <property type="entry name" value="FLAVIN REDUCTASE-RELATED"/>
    <property type="match status" value="1"/>
</dbReference>
<reference evidence="2" key="1">
    <citation type="submission" date="2020-12" db="EMBL/GenBank/DDBJ databases">
        <title>Leucobacter sp. CAS2, isolated from Chromium sludge.</title>
        <authorList>
            <person name="Xu Z."/>
        </authorList>
    </citation>
    <scope>NUCLEOTIDE SEQUENCE</scope>
    <source>
        <strain evidence="2">CSA2</strain>
    </source>
</reference>
<dbReference type="InterPro" id="IPR016040">
    <property type="entry name" value="NAD(P)-bd_dom"/>
</dbReference>
<dbReference type="CDD" id="cd05243">
    <property type="entry name" value="SDR_a5"/>
    <property type="match status" value="1"/>
</dbReference>
<accession>A0A934QCN8</accession>
<evidence type="ECO:0000259" key="1">
    <source>
        <dbReference type="Pfam" id="PF13460"/>
    </source>
</evidence>
<dbReference type="AlphaFoldDB" id="A0A934QCN8"/>